<gene>
    <name evidence="4" type="ORF">K0M31_016656</name>
</gene>
<dbReference type="Proteomes" id="UP001177670">
    <property type="component" value="Unassembled WGS sequence"/>
</dbReference>
<protein>
    <recommendedName>
        <fullName evidence="3">Potassium channel domain-containing protein</fullName>
    </recommendedName>
</protein>
<keyword evidence="5" id="KW-1185">Reference proteome</keyword>
<name>A0AA40FEB8_9HYME</name>
<evidence type="ECO:0000256" key="2">
    <source>
        <dbReference type="SAM" id="MobiDB-lite"/>
    </source>
</evidence>
<dbReference type="PANTHER" id="PTHR10153">
    <property type="entry name" value="SMALL CONDUCTANCE CALCIUM-ACTIVATED POTASSIUM CHANNEL"/>
    <property type="match status" value="1"/>
</dbReference>
<evidence type="ECO:0000256" key="1">
    <source>
        <dbReference type="SAM" id="Coils"/>
    </source>
</evidence>
<feature type="compositionally biased region" description="Low complexity" evidence="2">
    <location>
        <begin position="257"/>
        <end position="277"/>
    </location>
</feature>
<dbReference type="AlphaFoldDB" id="A0AA40FEB8"/>
<feature type="compositionally biased region" description="Polar residues" evidence="2">
    <location>
        <begin position="208"/>
        <end position="227"/>
    </location>
</feature>
<feature type="coiled-coil region" evidence="1">
    <location>
        <begin position="107"/>
        <end position="141"/>
    </location>
</feature>
<evidence type="ECO:0000313" key="5">
    <source>
        <dbReference type="Proteomes" id="UP001177670"/>
    </source>
</evidence>
<reference evidence="4" key="1">
    <citation type="submission" date="2021-10" db="EMBL/GenBank/DDBJ databases">
        <title>Melipona bicolor Genome sequencing and assembly.</title>
        <authorList>
            <person name="Araujo N.S."/>
            <person name="Arias M.C."/>
        </authorList>
    </citation>
    <scope>NUCLEOTIDE SEQUENCE</scope>
    <source>
        <strain evidence="4">USP_2M_L1-L4_2017</strain>
        <tissue evidence="4">Whole body</tissue>
    </source>
</reference>
<proteinExistence type="predicted"/>
<dbReference type="InterPro" id="IPR015449">
    <property type="entry name" value="K_chnl_Ca-activ_SK"/>
</dbReference>
<dbReference type="GO" id="GO:0016286">
    <property type="term" value="F:small conductance calcium-activated potassium channel activity"/>
    <property type="evidence" value="ECO:0007669"/>
    <property type="project" value="InterPro"/>
</dbReference>
<feature type="region of interest" description="Disordered" evidence="2">
    <location>
        <begin position="208"/>
        <end position="294"/>
    </location>
</feature>
<dbReference type="GO" id="GO:0016020">
    <property type="term" value="C:membrane"/>
    <property type="evidence" value="ECO:0007669"/>
    <property type="project" value="InterPro"/>
</dbReference>
<dbReference type="InterPro" id="IPR013099">
    <property type="entry name" value="K_chnl_dom"/>
</dbReference>
<dbReference type="Pfam" id="PF07885">
    <property type="entry name" value="Ion_trans_2"/>
    <property type="match status" value="1"/>
</dbReference>
<evidence type="ECO:0000259" key="3">
    <source>
        <dbReference type="Pfam" id="PF07885"/>
    </source>
</evidence>
<feature type="domain" description="Potassium channel" evidence="3">
    <location>
        <begin position="1"/>
        <end position="49"/>
    </location>
</feature>
<comment type="caution">
    <text evidence="4">The sequence shown here is derived from an EMBL/GenBank/DDBJ whole genome shotgun (WGS) entry which is preliminary data.</text>
</comment>
<dbReference type="SUPFAM" id="SSF81324">
    <property type="entry name" value="Voltage-gated potassium channels"/>
    <property type="match status" value="1"/>
</dbReference>
<dbReference type="EMBL" id="JAHYIQ010000051">
    <property type="protein sequence ID" value="KAK1117452.1"/>
    <property type="molecule type" value="Genomic_DNA"/>
</dbReference>
<evidence type="ECO:0000313" key="4">
    <source>
        <dbReference type="EMBL" id="KAK1117452.1"/>
    </source>
</evidence>
<accession>A0AA40FEB8</accession>
<feature type="compositionally biased region" description="Polar residues" evidence="2">
    <location>
        <begin position="285"/>
        <end position="294"/>
    </location>
</feature>
<keyword evidence="1" id="KW-0175">Coiled coil</keyword>
<organism evidence="4 5">
    <name type="scientific">Melipona bicolor</name>
    <dbReference type="NCBI Taxonomy" id="60889"/>
    <lineage>
        <taxon>Eukaryota</taxon>
        <taxon>Metazoa</taxon>
        <taxon>Ecdysozoa</taxon>
        <taxon>Arthropoda</taxon>
        <taxon>Hexapoda</taxon>
        <taxon>Insecta</taxon>
        <taxon>Pterygota</taxon>
        <taxon>Neoptera</taxon>
        <taxon>Endopterygota</taxon>
        <taxon>Hymenoptera</taxon>
        <taxon>Apocrita</taxon>
        <taxon>Aculeata</taxon>
        <taxon>Apoidea</taxon>
        <taxon>Anthophila</taxon>
        <taxon>Apidae</taxon>
        <taxon>Melipona</taxon>
    </lineage>
</organism>
<dbReference type="Gene3D" id="1.10.287.70">
    <property type="match status" value="2"/>
</dbReference>
<sequence length="294" mass="31084">MWLIAITFLSVGFGDIVPNTYCGRGIAVSTGIMGAGCTALLVAVVSRKLELTRAEKHVHNFMMDTQLTKRAQESENGSAKINGQCQHHHGYGQGTSTQTQNTVYEIVSDMSTRQDALEERLVGLEERLIGLEEKLTGLQAQLELLPEELTRCLAQHAERLEQRRNFLHPDTAVAMASTGSGGGGGGVSTGNSLSMGISVSAHHPLANLSNSLPHSRSVPSAPSTTSLHPWPASSILPPVSSRTPHLVPETGRHHSLAHSTVATTTTSQSATRLTSQSGMGGLGNSQGSDTSPHS</sequence>